<gene>
    <name evidence="1" type="ORF">Hypma_005492</name>
</gene>
<dbReference type="AlphaFoldDB" id="A0A369K1Q2"/>
<protein>
    <submittedName>
        <fullName evidence="1">Uncharacterized protein</fullName>
    </submittedName>
</protein>
<dbReference type="Proteomes" id="UP000076154">
    <property type="component" value="Unassembled WGS sequence"/>
</dbReference>
<keyword evidence="2" id="KW-1185">Reference proteome</keyword>
<comment type="caution">
    <text evidence="1">The sequence shown here is derived from an EMBL/GenBank/DDBJ whole genome shotgun (WGS) entry which is preliminary data.</text>
</comment>
<evidence type="ECO:0000313" key="2">
    <source>
        <dbReference type="Proteomes" id="UP000076154"/>
    </source>
</evidence>
<organism evidence="1 2">
    <name type="scientific">Hypsizygus marmoreus</name>
    <name type="common">White beech mushroom</name>
    <name type="synonym">Agaricus marmoreus</name>
    <dbReference type="NCBI Taxonomy" id="39966"/>
    <lineage>
        <taxon>Eukaryota</taxon>
        <taxon>Fungi</taxon>
        <taxon>Dikarya</taxon>
        <taxon>Basidiomycota</taxon>
        <taxon>Agaricomycotina</taxon>
        <taxon>Agaricomycetes</taxon>
        <taxon>Agaricomycetidae</taxon>
        <taxon>Agaricales</taxon>
        <taxon>Tricholomatineae</taxon>
        <taxon>Lyophyllaceae</taxon>
        <taxon>Hypsizygus</taxon>
    </lineage>
</organism>
<reference evidence="1" key="1">
    <citation type="submission" date="2018-04" db="EMBL/GenBank/DDBJ databases">
        <title>Whole genome sequencing of Hypsizygus marmoreus.</title>
        <authorList>
            <person name="Choi I.-G."/>
            <person name="Min B."/>
            <person name="Kim J.-G."/>
            <person name="Kim S."/>
            <person name="Oh Y.-L."/>
            <person name="Kong W.-S."/>
            <person name="Park H."/>
            <person name="Jeong J."/>
            <person name="Song E.-S."/>
        </authorList>
    </citation>
    <scope>NUCLEOTIDE SEQUENCE [LARGE SCALE GENOMIC DNA]</scope>
    <source>
        <strain evidence="1">51987-8</strain>
    </source>
</reference>
<dbReference type="EMBL" id="LUEZ02000024">
    <property type="protein sequence ID" value="RDB26677.1"/>
    <property type="molecule type" value="Genomic_DNA"/>
</dbReference>
<sequence length="102" mass="11356">MSRLGTRSDSKRTRMPIDYVGLPQNRLYRSIVVSSSSRALCFSTWEQYRLQGGGRVAAAAGIWRLSWAAVLGTAGGIGSRYDYERPLIFDAYLDAGYSAQKR</sequence>
<evidence type="ECO:0000313" key="1">
    <source>
        <dbReference type="EMBL" id="RDB26677.1"/>
    </source>
</evidence>
<proteinExistence type="predicted"/>
<accession>A0A369K1Q2</accession>
<name>A0A369K1Q2_HYPMA</name>
<dbReference type="InParanoid" id="A0A369K1Q2"/>